<protein>
    <submittedName>
        <fullName evidence="1">Phosphate ABC transporter substrate-binding protein</fullName>
    </submittedName>
</protein>
<evidence type="ECO:0000313" key="2">
    <source>
        <dbReference type="Proteomes" id="UP001337723"/>
    </source>
</evidence>
<dbReference type="AlphaFoldDB" id="A0AA48H649"/>
<dbReference type="Gene3D" id="3.40.190.10">
    <property type="entry name" value="Periplasmic binding protein-like II"/>
    <property type="match status" value="1"/>
</dbReference>
<keyword evidence="2" id="KW-1185">Reference proteome</keyword>
<evidence type="ECO:0000313" key="1">
    <source>
        <dbReference type="EMBL" id="BDW84397.1"/>
    </source>
</evidence>
<sequence length="241" mass="25758">MIAALPMYDRPELRAETDALWACIRDAMRARAIPAPDALTRDRDPWEIWQSPDLLLAQTCGLPFRARLHPHVTLVATPDYALPHCPPGQYNSVIIARGPDLPKTPRIAVNDPLSQSGWAALHGWASARALPLGPVTITGSHAASARAVGAGQADLAAIDAETWRQLLRFDAADPALEIARTNPTPGLPLITAGGRDPAPIHAALSEALTALPPATREALDLMGFISIDKINYLAIDTPPNP</sequence>
<dbReference type="KEGG" id="rmai:MACH21_05740"/>
<dbReference type="Pfam" id="PF12974">
    <property type="entry name" value="Phosphonate-bd"/>
    <property type="match status" value="1"/>
</dbReference>
<reference evidence="1 2" key="1">
    <citation type="submission" date="2023-01" db="EMBL/GenBank/DDBJ databases">
        <title>Complete genome sequence of Roseicyclus marinus strain Dej080120_10.</title>
        <authorList>
            <person name="Ueki S."/>
            <person name="Maruyama F."/>
        </authorList>
    </citation>
    <scope>NUCLEOTIDE SEQUENCE [LARGE SCALE GENOMIC DNA]</scope>
    <source>
        <strain evidence="1 2">Dej080120_10</strain>
    </source>
</reference>
<organism evidence="1 2">
    <name type="scientific">Roseicyclus marinus</name>
    <dbReference type="NCBI Taxonomy" id="2161673"/>
    <lineage>
        <taxon>Bacteria</taxon>
        <taxon>Pseudomonadati</taxon>
        <taxon>Pseudomonadota</taxon>
        <taxon>Alphaproteobacteria</taxon>
        <taxon>Rhodobacterales</taxon>
        <taxon>Roseobacteraceae</taxon>
        <taxon>Roseicyclus</taxon>
    </lineage>
</organism>
<accession>A0AA48H649</accession>
<name>A0AA48H649_9RHOB</name>
<dbReference type="RefSeq" id="WP_338274231.1">
    <property type="nucleotide sequence ID" value="NZ_AP027266.1"/>
</dbReference>
<dbReference type="Proteomes" id="UP001337723">
    <property type="component" value="Chromosome"/>
</dbReference>
<dbReference type="EMBL" id="AP027266">
    <property type="protein sequence ID" value="BDW84397.1"/>
    <property type="molecule type" value="Genomic_DNA"/>
</dbReference>
<gene>
    <name evidence="1" type="ORF">MACH21_05740</name>
</gene>
<proteinExistence type="predicted"/>